<feature type="transmembrane region" description="Helical" evidence="6">
    <location>
        <begin position="346"/>
        <end position="368"/>
    </location>
</feature>
<dbReference type="EMBL" id="JAAKZG010000004">
    <property type="protein sequence ID" value="NGN41532.1"/>
    <property type="molecule type" value="Genomic_DNA"/>
</dbReference>
<evidence type="ECO:0000259" key="7">
    <source>
        <dbReference type="PROSITE" id="PS50850"/>
    </source>
</evidence>
<protein>
    <submittedName>
        <fullName evidence="8">MFS transporter</fullName>
    </submittedName>
</protein>
<feature type="transmembrane region" description="Helical" evidence="6">
    <location>
        <begin position="322"/>
        <end position="340"/>
    </location>
</feature>
<dbReference type="PANTHER" id="PTHR43791">
    <property type="entry name" value="PERMEASE-RELATED"/>
    <property type="match status" value="1"/>
</dbReference>
<sequence>MADAIHAASASIDTSLRDRTIKKLNLRIVLFCFICFIINYLDRVNIGFAALHMNADIGLMPYMFGLGAGIFFIGYMAFEIPSNMILHKVGPRIWIARIMVTWGIVSCAMAFVQGPTSFYILRFLLGVAEAGFAPGVLLYLTYWYPAKERGRATALFMAATVLSIVIGAPISGWLIEAGEGLFGLHGWQAMFILEGLPAVLLGIVTFFYLVDSPQKDRKWLAEDEKAWLLRELAADQKNAPADTRHSLREIFRDYRVWMLTIVYMFNGIAVYGVIMWLPQIVKSIGDLTTMQAGFVSAIPFVFAALGLVFISRNSDRTGERKIHTAIAGLFGGLFLAASALAPNAYIGLLLLCACAFFLWSYLGVFWTLPTQFLSGAAAAGGLAAINGFAQIGGFTGPYIVGWVKTSTDSFSLALLTLSVFPIIGFFVCMSLKARRD</sequence>
<evidence type="ECO:0000256" key="3">
    <source>
        <dbReference type="ARBA" id="ARBA00022692"/>
    </source>
</evidence>
<dbReference type="GO" id="GO:0005886">
    <property type="term" value="C:plasma membrane"/>
    <property type="evidence" value="ECO:0007669"/>
    <property type="project" value="TreeGrafter"/>
</dbReference>
<dbReference type="GO" id="GO:0022857">
    <property type="term" value="F:transmembrane transporter activity"/>
    <property type="evidence" value="ECO:0007669"/>
    <property type="project" value="InterPro"/>
</dbReference>
<proteinExistence type="predicted"/>
<comment type="subcellular location">
    <subcellularLocation>
        <location evidence="1">Membrane</location>
        <topology evidence="1">Multi-pass membrane protein</topology>
    </subcellularLocation>
</comment>
<organism evidence="8 9">
    <name type="scientific">Mesorhizobium zhangyense</name>
    <dbReference type="NCBI Taxonomy" id="1776730"/>
    <lineage>
        <taxon>Bacteria</taxon>
        <taxon>Pseudomonadati</taxon>
        <taxon>Pseudomonadota</taxon>
        <taxon>Alphaproteobacteria</taxon>
        <taxon>Hyphomicrobiales</taxon>
        <taxon>Phyllobacteriaceae</taxon>
        <taxon>Mesorhizobium</taxon>
    </lineage>
</organism>
<evidence type="ECO:0000256" key="4">
    <source>
        <dbReference type="ARBA" id="ARBA00022989"/>
    </source>
</evidence>
<evidence type="ECO:0000313" key="8">
    <source>
        <dbReference type="EMBL" id="NGN41532.1"/>
    </source>
</evidence>
<evidence type="ECO:0000313" key="9">
    <source>
        <dbReference type="Proteomes" id="UP000481252"/>
    </source>
</evidence>
<dbReference type="InterPro" id="IPR011701">
    <property type="entry name" value="MFS"/>
</dbReference>
<evidence type="ECO:0000256" key="6">
    <source>
        <dbReference type="SAM" id="Phobius"/>
    </source>
</evidence>
<keyword evidence="3 6" id="KW-0812">Transmembrane</keyword>
<evidence type="ECO:0000256" key="5">
    <source>
        <dbReference type="ARBA" id="ARBA00023136"/>
    </source>
</evidence>
<feature type="transmembrane region" description="Helical" evidence="6">
    <location>
        <begin position="93"/>
        <end position="112"/>
    </location>
</feature>
<reference evidence="8 9" key="1">
    <citation type="submission" date="2020-02" db="EMBL/GenBank/DDBJ databases">
        <title>Genome sequence of the type strain CGMCC 1.15528 of Mesorhizobium zhangyense.</title>
        <authorList>
            <person name="Gao J."/>
            <person name="Sun J."/>
        </authorList>
    </citation>
    <scope>NUCLEOTIDE SEQUENCE [LARGE SCALE GENOMIC DNA]</scope>
    <source>
        <strain evidence="8 9">CGMCC 1.15528</strain>
    </source>
</reference>
<dbReference type="RefSeq" id="WP_165117083.1">
    <property type="nucleotide sequence ID" value="NZ_JAAKZG010000004.1"/>
</dbReference>
<gene>
    <name evidence="8" type="ORF">G6N74_10670</name>
</gene>
<feature type="transmembrane region" description="Helical" evidence="6">
    <location>
        <begin position="412"/>
        <end position="431"/>
    </location>
</feature>
<keyword evidence="5 6" id="KW-0472">Membrane</keyword>
<accession>A0A7C9VC23</accession>
<name>A0A7C9VC23_9HYPH</name>
<dbReference type="Gene3D" id="1.20.1250.20">
    <property type="entry name" value="MFS general substrate transporter like domains"/>
    <property type="match status" value="2"/>
</dbReference>
<keyword evidence="9" id="KW-1185">Reference proteome</keyword>
<dbReference type="CDD" id="cd17319">
    <property type="entry name" value="MFS_ExuT_GudP_like"/>
    <property type="match status" value="1"/>
</dbReference>
<dbReference type="InterPro" id="IPR020846">
    <property type="entry name" value="MFS_dom"/>
</dbReference>
<feature type="transmembrane region" description="Helical" evidence="6">
    <location>
        <begin position="256"/>
        <end position="277"/>
    </location>
</feature>
<dbReference type="PANTHER" id="PTHR43791:SF36">
    <property type="entry name" value="TRANSPORTER, PUTATIVE (AFU_ORTHOLOGUE AFUA_6G08340)-RELATED"/>
    <property type="match status" value="1"/>
</dbReference>
<dbReference type="PROSITE" id="PS50850">
    <property type="entry name" value="MFS"/>
    <property type="match status" value="1"/>
</dbReference>
<feature type="transmembrane region" description="Helical" evidence="6">
    <location>
        <begin position="154"/>
        <end position="175"/>
    </location>
</feature>
<feature type="transmembrane region" description="Helical" evidence="6">
    <location>
        <begin position="118"/>
        <end position="142"/>
    </location>
</feature>
<feature type="transmembrane region" description="Helical" evidence="6">
    <location>
        <begin position="375"/>
        <end position="400"/>
    </location>
</feature>
<dbReference type="InterPro" id="IPR036259">
    <property type="entry name" value="MFS_trans_sf"/>
</dbReference>
<evidence type="ECO:0000256" key="2">
    <source>
        <dbReference type="ARBA" id="ARBA00022448"/>
    </source>
</evidence>
<evidence type="ECO:0000256" key="1">
    <source>
        <dbReference type="ARBA" id="ARBA00004141"/>
    </source>
</evidence>
<feature type="transmembrane region" description="Helical" evidence="6">
    <location>
        <begin position="187"/>
        <end position="210"/>
    </location>
</feature>
<dbReference type="Proteomes" id="UP000481252">
    <property type="component" value="Unassembled WGS sequence"/>
</dbReference>
<dbReference type="SUPFAM" id="SSF103473">
    <property type="entry name" value="MFS general substrate transporter"/>
    <property type="match status" value="1"/>
</dbReference>
<dbReference type="AlphaFoldDB" id="A0A7C9VC23"/>
<comment type="caution">
    <text evidence="8">The sequence shown here is derived from an EMBL/GenBank/DDBJ whole genome shotgun (WGS) entry which is preliminary data.</text>
</comment>
<dbReference type="FunFam" id="1.20.1250.20:FF:000018">
    <property type="entry name" value="MFS transporter permease"/>
    <property type="match status" value="1"/>
</dbReference>
<feature type="domain" description="Major facilitator superfamily (MFS) profile" evidence="7">
    <location>
        <begin position="28"/>
        <end position="436"/>
    </location>
</feature>
<keyword evidence="4 6" id="KW-1133">Transmembrane helix</keyword>
<dbReference type="Pfam" id="PF07690">
    <property type="entry name" value="MFS_1"/>
    <property type="match status" value="1"/>
</dbReference>
<feature type="transmembrane region" description="Helical" evidence="6">
    <location>
        <begin position="289"/>
        <end position="310"/>
    </location>
</feature>
<feature type="transmembrane region" description="Helical" evidence="6">
    <location>
        <begin position="24"/>
        <end position="41"/>
    </location>
</feature>
<feature type="transmembrane region" description="Helical" evidence="6">
    <location>
        <begin position="61"/>
        <end position="81"/>
    </location>
</feature>
<keyword evidence="2" id="KW-0813">Transport</keyword>